<gene>
    <name evidence="1" type="ORF">AMECASPLE_039567</name>
</gene>
<name>A0ABV0Z839_9TELE</name>
<keyword evidence="2" id="KW-1185">Reference proteome</keyword>
<dbReference type="Proteomes" id="UP001469553">
    <property type="component" value="Unassembled WGS sequence"/>
</dbReference>
<evidence type="ECO:0000313" key="2">
    <source>
        <dbReference type="Proteomes" id="UP001469553"/>
    </source>
</evidence>
<comment type="caution">
    <text evidence="1">The sequence shown here is derived from an EMBL/GenBank/DDBJ whole genome shotgun (WGS) entry which is preliminary data.</text>
</comment>
<evidence type="ECO:0000313" key="1">
    <source>
        <dbReference type="EMBL" id="MEQ2301775.1"/>
    </source>
</evidence>
<dbReference type="EMBL" id="JAHRIP010055560">
    <property type="protein sequence ID" value="MEQ2301775.1"/>
    <property type="molecule type" value="Genomic_DNA"/>
</dbReference>
<reference evidence="1 2" key="1">
    <citation type="submission" date="2021-06" db="EMBL/GenBank/DDBJ databases">
        <authorList>
            <person name="Palmer J.M."/>
        </authorList>
    </citation>
    <scope>NUCLEOTIDE SEQUENCE [LARGE SCALE GENOMIC DNA]</scope>
    <source>
        <strain evidence="1 2">AS_MEX2019</strain>
        <tissue evidence="1">Muscle</tissue>
    </source>
</reference>
<protein>
    <submittedName>
        <fullName evidence="1">Uncharacterized protein</fullName>
    </submittedName>
</protein>
<proteinExistence type="predicted"/>
<sequence length="100" mass="11159">MSEPSASQAESQLHLLPRSFFTTSANSAMVFRLCLLHRGYGVWIKEILKVFLPQSNNILSPGPRPSKAYTIYWLDLKAVLENCAPHSDGKQGLNSFPELP</sequence>
<organism evidence="1 2">
    <name type="scientific">Ameca splendens</name>
    <dbReference type="NCBI Taxonomy" id="208324"/>
    <lineage>
        <taxon>Eukaryota</taxon>
        <taxon>Metazoa</taxon>
        <taxon>Chordata</taxon>
        <taxon>Craniata</taxon>
        <taxon>Vertebrata</taxon>
        <taxon>Euteleostomi</taxon>
        <taxon>Actinopterygii</taxon>
        <taxon>Neopterygii</taxon>
        <taxon>Teleostei</taxon>
        <taxon>Neoteleostei</taxon>
        <taxon>Acanthomorphata</taxon>
        <taxon>Ovalentaria</taxon>
        <taxon>Atherinomorphae</taxon>
        <taxon>Cyprinodontiformes</taxon>
        <taxon>Goodeidae</taxon>
        <taxon>Ameca</taxon>
    </lineage>
</organism>
<accession>A0ABV0Z839</accession>